<dbReference type="Pfam" id="PF12796">
    <property type="entry name" value="Ank_2"/>
    <property type="match status" value="2"/>
</dbReference>
<dbReference type="Proteomes" id="UP001140511">
    <property type="component" value="Unassembled WGS sequence"/>
</dbReference>
<dbReference type="InterPro" id="IPR002110">
    <property type="entry name" value="Ankyrin_rpt"/>
</dbReference>
<protein>
    <submittedName>
        <fullName evidence="4">Ankyrin repeats (3 copies) domain-containing protein</fullName>
    </submittedName>
</protein>
<evidence type="ECO:0000313" key="4">
    <source>
        <dbReference type="EMBL" id="KAJ4854381.1"/>
    </source>
</evidence>
<feature type="repeat" description="ANK" evidence="3">
    <location>
        <begin position="242"/>
        <end position="274"/>
    </location>
</feature>
<keyword evidence="1" id="KW-0677">Repeat</keyword>
<accession>A0A9W9B7D9</accession>
<name>A0A9W9B7D9_9HYPO</name>
<dbReference type="SMART" id="SM00248">
    <property type="entry name" value="ANK"/>
    <property type="match status" value="6"/>
</dbReference>
<feature type="repeat" description="ANK" evidence="3">
    <location>
        <begin position="116"/>
        <end position="148"/>
    </location>
</feature>
<feature type="repeat" description="ANK" evidence="3">
    <location>
        <begin position="206"/>
        <end position="227"/>
    </location>
</feature>
<reference evidence="4" key="1">
    <citation type="submission" date="2022-09" db="EMBL/GenBank/DDBJ databases">
        <title>Chromosome-level assembly of Trichoderma breve T069, a fungus used in development of biopesticide product.</title>
        <authorList>
            <person name="Lin R."/>
            <person name="Liu T."/>
        </authorList>
    </citation>
    <scope>NUCLEOTIDE SEQUENCE</scope>
    <source>
        <strain evidence="4">T069</strain>
    </source>
</reference>
<evidence type="ECO:0000256" key="2">
    <source>
        <dbReference type="ARBA" id="ARBA00023043"/>
    </source>
</evidence>
<dbReference type="InterPro" id="IPR036770">
    <property type="entry name" value="Ankyrin_rpt-contain_sf"/>
</dbReference>
<dbReference type="RefSeq" id="XP_056023439.1">
    <property type="nucleotide sequence ID" value="XM_056178565.1"/>
</dbReference>
<dbReference type="PROSITE" id="PS50088">
    <property type="entry name" value="ANK_REPEAT"/>
    <property type="match status" value="3"/>
</dbReference>
<dbReference type="EMBL" id="JAOPEN010000008">
    <property type="protein sequence ID" value="KAJ4854381.1"/>
    <property type="molecule type" value="Genomic_DNA"/>
</dbReference>
<proteinExistence type="predicted"/>
<dbReference type="Gene3D" id="1.25.40.20">
    <property type="entry name" value="Ankyrin repeat-containing domain"/>
    <property type="match status" value="3"/>
</dbReference>
<keyword evidence="5" id="KW-1185">Reference proteome</keyword>
<evidence type="ECO:0000313" key="5">
    <source>
        <dbReference type="Proteomes" id="UP001140511"/>
    </source>
</evidence>
<dbReference type="GeneID" id="80873253"/>
<dbReference type="PANTHER" id="PTHR24173">
    <property type="entry name" value="ANKYRIN REPEAT CONTAINING"/>
    <property type="match status" value="1"/>
</dbReference>
<organism evidence="4 5">
    <name type="scientific">Trichoderma breve</name>
    <dbReference type="NCBI Taxonomy" id="2034170"/>
    <lineage>
        <taxon>Eukaryota</taxon>
        <taxon>Fungi</taxon>
        <taxon>Dikarya</taxon>
        <taxon>Ascomycota</taxon>
        <taxon>Pezizomycotina</taxon>
        <taxon>Sordariomycetes</taxon>
        <taxon>Hypocreomycetidae</taxon>
        <taxon>Hypocreales</taxon>
        <taxon>Hypocreaceae</taxon>
        <taxon>Trichoderma</taxon>
    </lineage>
</organism>
<sequence>MQKLLARDDINVNIRSKKQTALEAALEHGHQDIVKLLFAKNDLDLTKFSVDQSLRRAYKFCHFELVQVLLAWACSKFPSRTPLSWSAEHGQTDVLNVLLLSEDGDTSLIANSKDPGGRTPLSLAAENGHVNTVRILIKKDADANLQDSDGRTPLWQAVENGHEGVVEVLTPDDTTTLLLLTQQGKQAAAIKLMPHEGLRLDQKDGQGRTALHLAALLGHNDIARHLLLLQNAEKIINCKDHTGETPLRLAIRGKHKIIVQELLNHKADSKDIEAKEWREAYNKPEYDTILLSKKREGEQNLDFPATILSREELSKTSTTFTSRL</sequence>
<dbReference type="PANTHER" id="PTHR24173:SF74">
    <property type="entry name" value="ANKYRIN REPEAT DOMAIN-CONTAINING PROTEIN 16"/>
    <property type="match status" value="1"/>
</dbReference>
<evidence type="ECO:0000256" key="1">
    <source>
        <dbReference type="ARBA" id="ARBA00022737"/>
    </source>
</evidence>
<comment type="caution">
    <text evidence="4">The sequence shown here is derived from an EMBL/GenBank/DDBJ whole genome shotgun (WGS) entry which is preliminary data.</text>
</comment>
<gene>
    <name evidence="4" type="ORF">T069G_11360</name>
</gene>
<evidence type="ECO:0000256" key="3">
    <source>
        <dbReference type="PROSITE-ProRule" id="PRU00023"/>
    </source>
</evidence>
<dbReference type="SUPFAM" id="SSF48403">
    <property type="entry name" value="Ankyrin repeat"/>
    <property type="match status" value="1"/>
</dbReference>
<dbReference type="AlphaFoldDB" id="A0A9W9B7D9"/>
<keyword evidence="2 3" id="KW-0040">ANK repeat</keyword>
<dbReference type="PROSITE" id="PS50297">
    <property type="entry name" value="ANK_REP_REGION"/>
    <property type="match status" value="2"/>
</dbReference>